<gene>
    <name evidence="1" type="ORF">MUN79_20240</name>
</gene>
<keyword evidence="2" id="KW-1185">Reference proteome</keyword>
<dbReference type="RefSeq" id="WP_244674396.1">
    <property type="nucleotide sequence ID" value="NZ_CP095046.1"/>
</dbReference>
<name>A0A8T9Q7I4_9BACT</name>
<proteinExistence type="predicted"/>
<evidence type="ECO:0000313" key="1">
    <source>
        <dbReference type="EMBL" id="UOQ70983.1"/>
    </source>
</evidence>
<organism evidence="1 2">
    <name type="scientific">Hymenobacter cellulosilyticus</name>
    <dbReference type="NCBI Taxonomy" id="2932248"/>
    <lineage>
        <taxon>Bacteria</taxon>
        <taxon>Pseudomonadati</taxon>
        <taxon>Bacteroidota</taxon>
        <taxon>Cytophagia</taxon>
        <taxon>Cytophagales</taxon>
        <taxon>Hymenobacteraceae</taxon>
        <taxon>Hymenobacter</taxon>
    </lineage>
</organism>
<dbReference type="KEGG" id="hcu:MUN79_20240"/>
<evidence type="ECO:0000313" key="2">
    <source>
        <dbReference type="Proteomes" id="UP000831796"/>
    </source>
</evidence>
<sequence>MDLIQPGHQVGFYYANLGRIAYVARTVAPTRKRGNRGWYCNEGNTGTGGGRDGAGVHVLLRASWEFYATANWLN</sequence>
<dbReference type="EMBL" id="CP095046">
    <property type="protein sequence ID" value="UOQ70983.1"/>
    <property type="molecule type" value="Genomic_DNA"/>
</dbReference>
<protein>
    <submittedName>
        <fullName evidence="1">Uncharacterized protein</fullName>
    </submittedName>
</protein>
<dbReference type="AlphaFoldDB" id="A0A8T9Q7I4"/>
<reference evidence="1" key="1">
    <citation type="submission" date="2022-04" db="EMBL/GenBank/DDBJ databases">
        <title>Hymenobacter sp. isolated from the air.</title>
        <authorList>
            <person name="Won M."/>
            <person name="Lee C.-M."/>
            <person name="Woen H.-Y."/>
            <person name="Kwon S.-W."/>
        </authorList>
    </citation>
    <scope>NUCLEOTIDE SEQUENCE</scope>
    <source>
        <strain evidence="1">5116S-3</strain>
    </source>
</reference>
<dbReference type="Proteomes" id="UP000831796">
    <property type="component" value="Chromosome"/>
</dbReference>
<accession>A0A8T9Q7I4</accession>